<dbReference type="OrthoDB" id="89089at2"/>
<dbReference type="EMBL" id="QPJW01000001">
    <property type="protein sequence ID" value="RCX22597.1"/>
    <property type="molecule type" value="Genomic_DNA"/>
</dbReference>
<dbReference type="Gene3D" id="3.10.450.40">
    <property type="match status" value="1"/>
</dbReference>
<protein>
    <submittedName>
        <fullName evidence="1">Uncharacterized protein DUF2634</fullName>
    </submittedName>
</protein>
<evidence type="ECO:0000313" key="1">
    <source>
        <dbReference type="EMBL" id="RCX22597.1"/>
    </source>
</evidence>
<comment type="caution">
    <text evidence="1">The sequence shown here is derived from an EMBL/GenBank/DDBJ whole genome shotgun (WGS) entry which is preliminary data.</text>
</comment>
<dbReference type="RefSeq" id="WP_114494568.1">
    <property type="nucleotide sequence ID" value="NZ_QPJW01000001.1"/>
</dbReference>
<organism evidence="1 2">
    <name type="scientific">Fontibacillus phaseoli</name>
    <dbReference type="NCBI Taxonomy" id="1416533"/>
    <lineage>
        <taxon>Bacteria</taxon>
        <taxon>Bacillati</taxon>
        <taxon>Bacillota</taxon>
        <taxon>Bacilli</taxon>
        <taxon>Bacillales</taxon>
        <taxon>Paenibacillaceae</taxon>
        <taxon>Fontibacillus</taxon>
    </lineage>
</organism>
<reference evidence="1 2" key="1">
    <citation type="submission" date="2018-07" db="EMBL/GenBank/DDBJ databases">
        <title>Genomic Encyclopedia of Type Strains, Phase III (KMG-III): the genomes of soil and plant-associated and newly described type strains.</title>
        <authorList>
            <person name="Whitman W."/>
        </authorList>
    </citation>
    <scope>NUCLEOTIDE SEQUENCE [LARGE SCALE GENOMIC DNA]</scope>
    <source>
        <strain evidence="1 2">CECT 8333</strain>
    </source>
</reference>
<accession>A0A369BQ62</accession>
<dbReference type="AlphaFoldDB" id="A0A369BQ62"/>
<gene>
    <name evidence="1" type="ORF">DFP94_101177</name>
</gene>
<proteinExistence type="predicted"/>
<keyword evidence="2" id="KW-1185">Reference proteome</keyword>
<evidence type="ECO:0000313" key="2">
    <source>
        <dbReference type="Proteomes" id="UP000253090"/>
    </source>
</evidence>
<sequence>MIPIGSSLTGEMQIVRETSRTYHLDLQRKKIAGFTDGLDAVKQACLKIFQTERFAHIIYDSNYGFESWGLIGRPSGYVRAELKRRITEALLQDDRISEVLDFEIAITGDEAVAGFTVHTIFGDFRTEVNAHG</sequence>
<dbReference type="Proteomes" id="UP000253090">
    <property type="component" value="Unassembled WGS sequence"/>
</dbReference>
<name>A0A369BQ62_9BACL</name>
<dbReference type="SUPFAM" id="SSF160719">
    <property type="entry name" value="gpW/gp25-like"/>
    <property type="match status" value="1"/>
</dbReference>
<dbReference type="Pfam" id="PF10934">
    <property type="entry name" value="Sheath_initiator"/>
    <property type="match status" value="1"/>
</dbReference>
<dbReference type="InterPro" id="IPR020288">
    <property type="entry name" value="Sheath_initiator"/>
</dbReference>